<dbReference type="AlphaFoldDB" id="G3MTM1"/>
<dbReference type="EC" id="6.1.1.11" evidence="2"/>
<feature type="binding site" evidence="8">
    <location>
        <position position="226"/>
    </location>
    <ligand>
        <name>L-serine</name>
        <dbReference type="ChEBI" id="CHEBI:33384"/>
    </ligand>
</feature>
<dbReference type="PROSITE" id="PS50862">
    <property type="entry name" value="AA_TRNA_LIGASE_II"/>
    <property type="match status" value="1"/>
</dbReference>
<evidence type="ECO:0000256" key="5">
    <source>
        <dbReference type="ARBA" id="ARBA00022840"/>
    </source>
</evidence>
<feature type="binding site" evidence="9">
    <location>
        <begin position="257"/>
        <end position="259"/>
    </location>
    <ligand>
        <name>ATP</name>
        <dbReference type="ChEBI" id="CHEBI:30616"/>
    </ligand>
</feature>
<dbReference type="Pfam" id="PF00587">
    <property type="entry name" value="tRNA-synt_2b"/>
    <property type="match status" value="1"/>
</dbReference>
<evidence type="ECO:0000259" key="10">
    <source>
        <dbReference type="PROSITE" id="PS50862"/>
    </source>
</evidence>
<feature type="binding site" evidence="8">
    <location>
        <position position="257"/>
    </location>
    <ligand>
        <name>L-serine</name>
        <dbReference type="ChEBI" id="CHEBI:33384"/>
    </ligand>
</feature>
<keyword evidence="4" id="KW-0547">Nucleotide-binding</keyword>
<reference evidence="11" key="1">
    <citation type="journal article" date="2011" name="PLoS ONE">
        <title>A deep insight into the sialotranscriptome of the gulf coast tick, Amblyomma maculatum.</title>
        <authorList>
            <person name="Karim S."/>
            <person name="Singh P."/>
            <person name="Ribeiro J.M."/>
        </authorList>
    </citation>
    <scope>NUCLEOTIDE SEQUENCE</scope>
    <source>
        <tissue evidence="11">Salivary gland</tissue>
    </source>
</reference>
<feature type="binding site" evidence="8">
    <location>
        <position position="377"/>
    </location>
    <ligand>
        <name>L-serine</name>
        <dbReference type="ChEBI" id="CHEBI:33384"/>
    </ligand>
</feature>
<dbReference type="InterPro" id="IPR002314">
    <property type="entry name" value="aa-tRNA-synt_IIb"/>
</dbReference>
<evidence type="ECO:0000256" key="8">
    <source>
        <dbReference type="PIRSR" id="PIRSR001529-1"/>
    </source>
</evidence>
<dbReference type="InterPro" id="IPR006195">
    <property type="entry name" value="aa-tRNA-synth_II"/>
</dbReference>
<evidence type="ECO:0000256" key="6">
    <source>
        <dbReference type="ARBA" id="ARBA00023146"/>
    </source>
</evidence>
<dbReference type="InterPro" id="IPR002317">
    <property type="entry name" value="Ser-tRNA-ligase_type_1"/>
</dbReference>
<accession>G3MTM1</accession>
<feature type="binding site" evidence="8">
    <location>
        <position position="279"/>
    </location>
    <ligand>
        <name>L-serine</name>
        <dbReference type="ChEBI" id="CHEBI:33384"/>
    </ligand>
</feature>
<keyword evidence="3" id="KW-0436">Ligase</keyword>
<dbReference type="GO" id="GO:0006434">
    <property type="term" value="P:seryl-tRNA aminoacylation"/>
    <property type="evidence" value="ECO:0007669"/>
    <property type="project" value="InterPro"/>
</dbReference>
<dbReference type="PIRSF" id="PIRSF001529">
    <property type="entry name" value="Ser-tRNA-synth_IIa"/>
    <property type="match status" value="1"/>
</dbReference>
<dbReference type="SUPFAM" id="SSF55681">
    <property type="entry name" value="Class II aaRS and biotin synthetases"/>
    <property type="match status" value="1"/>
</dbReference>
<dbReference type="PRINTS" id="PR00981">
    <property type="entry name" value="TRNASYNTHSER"/>
</dbReference>
<proteinExistence type="evidence at transcript level"/>
<evidence type="ECO:0000313" key="11">
    <source>
        <dbReference type="EMBL" id="AEO36839.1"/>
    </source>
</evidence>
<evidence type="ECO:0000256" key="7">
    <source>
        <dbReference type="ARBA" id="ARBA00031113"/>
    </source>
</evidence>
<feature type="binding site" evidence="9">
    <location>
        <begin position="343"/>
        <end position="346"/>
    </location>
    <ligand>
        <name>ATP</name>
        <dbReference type="ChEBI" id="CHEBI:30616"/>
    </ligand>
</feature>
<evidence type="ECO:0000256" key="1">
    <source>
        <dbReference type="ARBA" id="ARBA00010728"/>
    </source>
</evidence>
<dbReference type="FunFam" id="3.30.930.10:FF:000078">
    <property type="entry name" value="Seryl-tRNA synthetase"/>
    <property type="match status" value="1"/>
</dbReference>
<evidence type="ECO:0000256" key="3">
    <source>
        <dbReference type="ARBA" id="ARBA00022598"/>
    </source>
</evidence>
<protein>
    <recommendedName>
        <fullName evidence="2">serine--tRNA ligase</fullName>
        <ecNumber evidence="2">6.1.1.11</ecNumber>
    </recommendedName>
    <alternativeName>
        <fullName evidence="7">Seryl-tRNA synthetase</fullName>
    </alternativeName>
</protein>
<feature type="site" description="Important for serine binding" evidence="8">
    <location>
        <position position="379"/>
    </location>
</feature>
<dbReference type="InterPro" id="IPR045864">
    <property type="entry name" value="aa-tRNA-synth_II/BPL/LPL"/>
</dbReference>
<dbReference type="PANTHER" id="PTHR11778">
    <property type="entry name" value="SERYL-TRNA SYNTHETASE"/>
    <property type="match status" value="1"/>
</dbReference>
<keyword evidence="5 9" id="KW-0067">ATP-binding</keyword>
<keyword evidence="6" id="KW-0030">Aminoacyl-tRNA synthetase</keyword>
<feature type="domain" description="Aminoacyl-transfer RNA synthetases class-II family profile" evidence="10">
    <location>
        <begin position="164"/>
        <end position="404"/>
    </location>
</feature>
<evidence type="ECO:0000256" key="4">
    <source>
        <dbReference type="ARBA" id="ARBA00022741"/>
    </source>
</evidence>
<feature type="binding site" evidence="9">
    <location>
        <begin position="272"/>
        <end position="275"/>
    </location>
    <ligand>
        <name>ATP</name>
        <dbReference type="ChEBI" id="CHEBI:30616"/>
    </ligand>
</feature>
<dbReference type="GO" id="GO:0005524">
    <property type="term" value="F:ATP binding"/>
    <property type="evidence" value="ECO:0007669"/>
    <property type="project" value="UniProtKB-KW"/>
</dbReference>
<dbReference type="Gene3D" id="3.30.930.10">
    <property type="entry name" value="Bira Bifunctional Protein, Domain 2"/>
    <property type="match status" value="1"/>
</dbReference>
<dbReference type="GO" id="GO:0004828">
    <property type="term" value="F:serine-tRNA ligase activity"/>
    <property type="evidence" value="ECO:0007669"/>
    <property type="project" value="UniProtKB-EC"/>
</dbReference>
<comment type="similarity">
    <text evidence="1">Belongs to the class-II aminoacyl-tRNA synthetase family. Type-1 seryl-tRNA synthetase subfamily.</text>
</comment>
<evidence type="ECO:0000256" key="2">
    <source>
        <dbReference type="ARBA" id="ARBA00012840"/>
    </source>
</evidence>
<name>G3MTM1_AMBMU</name>
<organism evidence="11">
    <name type="scientific">Amblyomma maculatum</name>
    <name type="common">Gulf Coast tick</name>
    <dbReference type="NCBI Taxonomy" id="34609"/>
    <lineage>
        <taxon>Eukaryota</taxon>
        <taxon>Metazoa</taxon>
        <taxon>Ecdysozoa</taxon>
        <taxon>Arthropoda</taxon>
        <taxon>Chelicerata</taxon>
        <taxon>Arachnida</taxon>
        <taxon>Acari</taxon>
        <taxon>Parasitiformes</taxon>
        <taxon>Ixodida</taxon>
        <taxon>Ixodoidea</taxon>
        <taxon>Ixodidae</taxon>
        <taxon>Amblyomminae</taxon>
        <taxon>Amblyomma</taxon>
    </lineage>
</organism>
<evidence type="ECO:0000256" key="9">
    <source>
        <dbReference type="PIRSR" id="PIRSR001529-2"/>
    </source>
</evidence>
<sequence>MPMRTIRLIRPLLAAARRGAQSLVPARLFREGTNRLFDLDVEFYADIANHDLIAKNLTRRGCVADLDEIRELWEELKLKQKNEQMRIDLQRAIARMPNMTHPDVLGRESDEPVVVDVIGEKPQMDFVPRRFEYLMTRMGLLQADPNFNVMCGERTYFFRGDLARLEEALVSFTVDKLLKKGFTPVYVPDLLHPEHMEACGMLTTGLRNQVYRLRTNWGTEVCLSGTAEMGLANMYRDQCLEMSDLPQRVMAVSRCYRAEISSTKVEKGIYRVHIFTKVEMYGFAPPGQSAELRKEFVEIQKEICRDLNLHVQLLDMPPIDLGLPAYRKLDMEAWMPGSRRYGEITSASDCTDYQSRRLGITCRRTLGEPPSYVFTTNGTACAIPRMLTAIVENYQQKDNSVVIPEALRRYMNNKTVMEPFGTERTPRHLSAFLVKHLGAHFLL</sequence>
<dbReference type="EMBL" id="JO845223">
    <property type="protein sequence ID" value="AEO36839.1"/>
    <property type="molecule type" value="mRNA"/>
</dbReference>